<comment type="caution">
    <text evidence="1">The sequence shown here is derived from an EMBL/GenBank/DDBJ whole genome shotgun (WGS) entry which is preliminary data.</text>
</comment>
<gene>
    <name evidence="1" type="ORF">Vadar_027169</name>
</gene>
<evidence type="ECO:0000313" key="1">
    <source>
        <dbReference type="EMBL" id="KAH7858722.1"/>
    </source>
</evidence>
<reference evidence="1 2" key="1">
    <citation type="journal article" date="2021" name="Hortic Res">
        <title>High-quality reference genome and annotation aids understanding of berry development for evergreen blueberry (Vaccinium darrowii).</title>
        <authorList>
            <person name="Yu J."/>
            <person name="Hulse-Kemp A.M."/>
            <person name="Babiker E."/>
            <person name="Staton M."/>
        </authorList>
    </citation>
    <scope>NUCLEOTIDE SEQUENCE [LARGE SCALE GENOMIC DNA]</scope>
    <source>
        <strain evidence="2">cv. NJ 8807/NJ 8810</strain>
        <tissue evidence="1">Young leaf</tissue>
    </source>
</reference>
<protein>
    <submittedName>
        <fullName evidence="1">Uncharacterized protein</fullName>
    </submittedName>
</protein>
<name>A0ACB7YYK4_9ERIC</name>
<accession>A0ACB7YYK4</accession>
<evidence type="ECO:0000313" key="2">
    <source>
        <dbReference type="Proteomes" id="UP000828048"/>
    </source>
</evidence>
<dbReference type="EMBL" id="CM037153">
    <property type="protein sequence ID" value="KAH7858722.1"/>
    <property type="molecule type" value="Genomic_DNA"/>
</dbReference>
<sequence length="210" mass="24150">MDMEECRRILTSPLNFFGQIGLTLEDAPHVFLVDKDEMQRIRGEERCLSTCFGNFPDEDTDPTLGLFTTTKLVNCVTTCSRVGNEFEVSKMAMRVPGTTKCCFQCGGKAILIHYGWASHLSDKVEEGLCHLISHMWLEQYVAENEFTQQLKEYLKEANEANQEDDRREGFREAKQAVDKYGLMTTLEHLRKWNNFHPSTRWGIVSRLLGT</sequence>
<dbReference type="Proteomes" id="UP000828048">
    <property type="component" value="Chromosome 3"/>
</dbReference>
<keyword evidence="2" id="KW-1185">Reference proteome</keyword>
<organism evidence="1 2">
    <name type="scientific">Vaccinium darrowii</name>
    <dbReference type="NCBI Taxonomy" id="229202"/>
    <lineage>
        <taxon>Eukaryota</taxon>
        <taxon>Viridiplantae</taxon>
        <taxon>Streptophyta</taxon>
        <taxon>Embryophyta</taxon>
        <taxon>Tracheophyta</taxon>
        <taxon>Spermatophyta</taxon>
        <taxon>Magnoliopsida</taxon>
        <taxon>eudicotyledons</taxon>
        <taxon>Gunneridae</taxon>
        <taxon>Pentapetalae</taxon>
        <taxon>asterids</taxon>
        <taxon>Ericales</taxon>
        <taxon>Ericaceae</taxon>
        <taxon>Vaccinioideae</taxon>
        <taxon>Vaccinieae</taxon>
        <taxon>Vaccinium</taxon>
    </lineage>
</organism>
<proteinExistence type="predicted"/>